<dbReference type="EMBL" id="PDCP01000075">
    <property type="protein sequence ID" value="PEG34166.1"/>
    <property type="molecule type" value="Genomic_DNA"/>
</dbReference>
<evidence type="ECO:0000313" key="4">
    <source>
        <dbReference type="Proteomes" id="UP000220914"/>
    </source>
</evidence>
<comment type="caution">
    <text evidence="3">The sequence shown here is derived from an EMBL/GenBank/DDBJ whole genome shotgun (WGS) entry which is preliminary data.</text>
</comment>
<evidence type="ECO:0008006" key="6">
    <source>
        <dbReference type="Google" id="ProtNLM"/>
    </source>
</evidence>
<protein>
    <recommendedName>
        <fullName evidence="6">Large secreted protein</fullName>
    </recommendedName>
</protein>
<dbReference type="Proteomes" id="UP000465302">
    <property type="component" value="Unassembled WGS sequence"/>
</dbReference>
<reference evidence="2" key="3">
    <citation type="submission" date="2020-02" db="EMBL/GenBank/DDBJ databases">
        <authorList>
            <person name="Matsumoto Y."/>
            <person name="Motooka D."/>
            <person name="Nakamura S."/>
        </authorList>
    </citation>
    <scope>NUCLEOTIDE SEQUENCE</scope>
    <source>
        <strain evidence="2">JCM 6377</strain>
    </source>
</reference>
<evidence type="ECO:0000256" key="1">
    <source>
        <dbReference type="SAM" id="SignalP"/>
    </source>
</evidence>
<organism evidence="3 4">
    <name type="scientific">Mycolicibacterium agri</name>
    <name type="common">Mycobacterium agri</name>
    <dbReference type="NCBI Taxonomy" id="36811"/>
    <lineage>
        <taxon>Bacteria</taxon>
        <taxon>Bacillati</taxon>
        <taxon>Actinomycetota</taxon>
        <taxon>Actinomycetes</taxon>
        <taxon>Mycobacteriales</taxon>
        <taxon>Mycobacteriaceae</taxon>
        <taxon>Mycolicibacterium</taxon>
    </lineage>
</organism>
<reference evidence="3 4" key="1">
    <citation type="submission" date="2017-10" db="EMBL/GenBank/DDBJ databases">
        <title>The new phylogeny of genus Mycobacterium.</title>
        <authorList>
            <person name="Tortoli E."/>
            <person name="Trovato A."/>
            <person name="Cirillo D.M."/>
        </authorList>
    </citation>
    <scope>NUCLEOTIDE SEQUENCE [LARGE SCALE GENOMIC DNA]</scope>
    <source>
        <strain evidence="3 4">CCUG37673</strain>
    </source>
</reference>
<sequence>MLAALFAMVLCAPVAAAEPIAPPEVPPEGGVVFTDNPALLDPHPMHIESWSRAAQDDAVLVHFTSGPPECTGVHATAQETPSTVTVDLRGGTPPEAIGRACIMIALRGTLEVPLQAPLGDRQVLSAH</sequence>
<feature type="chain" id="PRO_5036036186" description="Large secreted protein" evidence="1">
    <location>
        <begin position="18"/>
        <end position="127"/>
    </location>
</feature>
<dbReference type="OrthoDB" id="3383849at2"/>
<dbReference type="EMBL" id="BLKS01000001">
    <property type="protein sequence ID" value="GFG53706.1"/>
    <property type="molecule type" value="Genomic_DNA"/>
</dbReference>
<accession>A0A2A7MR38</accession>
<keyword evidence="1" id="KW-0732">Signal</keyword>
<gene>
    <name evidence="3" type="ORF">CQY20_26985</name>
    <name evidence="2" type="ORF">MAGR_51470</name>
</gene>
<feature type="signal peptide" evidence="1">
    <location>
        <begin position="1"/>
        <end position="17"/>
    </location>
</feature>
<proteinExistence type="predicted"/>
<keyword evidence="4" id="KW-1185">Reference proteome</keyword>
<evidence type="ECO:0000313" key="3">
    <source>
        <dbReference type="EMBL" id="PEG34166.1"/>
    </source>
</evidence>
<evidence type="ECO:0000313" key="2">
    <source>
        <dbReference type="EMBL" id="GFG53706.1"/>
    </source>
</evidence>
<evidence type="ECO:0000313" key="5">
    <source>
        <dbReference type="Proteomes" id="UP000465302"/>
    </source>
</evidence>
<dbReference type="Proteomes" id="UP000220914">
    <property type="component" value="Unassembled WGS sequence"/>
</dbReference>
<dbReference type="AlphaFoldDB" id="A0A2A7MR38"/>
<name>A0A2A7MR38_MYCAG</name>
<reference evidence="2 5" key="2">
    <citation type="journal article" date="2019" name="Emerg. Microbes Infect.">
        <title>Comprehensive subspecies identification of 175 nontuberculous mycobacteria species based on 7547 genomic profiles.</title>
        <authorList>
            <person name="Matsumoto Y."/>
            <person name="Kinjo T."/>
            <person name="Motooka D."/>
            <person name="Nabeya D."/>
            <person name="Jung N."/>
            <person name="Uechi K."/>
            <person name="Horii T."/>
            <person name="Iida T."/>
            <person name="Fujita J."/>
            <person name="Nakamura S."/>
        </authorList>
    </citation>
    <scope>NUCLEOTIDE SEQUENCE [LARGE SCALE GENOMIC DNA]</scope>
    <source>
        <strain evidence="2 5">JCM 6377</strain>
    </source>
</reference>